<evidence type="ECO:0000313" key="1">
    <source>
        <dbReference type="EMBL" id="NYJ78655.1"/>
    </source>
</evidence>
<dbReference type="Gene3D" id="3.30.70.1280">
    <property type="entry name" value="SP0830-like domains"/>
    <property type="match status" value="1"/>
</dbReference>
<dbReference type="RefSeq" id="WP_179541966.1">
    <property type="nucleotide sequence ID" value="NZ_BAAALL010000005.1"/>
</dbReference>
<dbReference type="Proteomes" id="UP000535437">
    <property type="component" value="Unassembled WGS sequence"/>
</dbReference>
<dbReference type="Pfam" id="PF08002">
    <property type="entry name" value="DUF1697"/>
    <property type="match status" value="1"/>
</dbReference>
<dbReference type="PANTHER" id="PTHR36439">
    <property type="entry name" value="BLL4334 PROTEIN"/>
    <property type="match status" value="1"/>
</dbReference>
<dbReference type="EMBL" id="JACCFY010000001">
    <property type="protein sequence ID" value="NYJ78655.1"/>
    <property type="molecule type" value="Genomic_DNA"/>
</dbReference>
<dbReference type="PIRSF" id="PIRSF008502">
    <property type="entry name" value="UCP008502"/>
    <property type="match status" value="1"/>
</dbReference>
<organism evidence="1 2">
    <name type="scientific">Nesterenkonia xinjiangensis</name>
    <dbReference type="NCBI Taxonomy" id="225327"/>
    <lineage>
        <taxon>Bacteria</taxon>
        <taxon>Bacillati</taxon>
        <taxon>Actinomycetota</taxon>
        <taxon>Actinomycetes</taxon>
        <taxon>Micrococcales</taxon>
        <taxon>Micrococcaceae</taxon>
        <taxon>Nesterenkonia</taxon>
    </lineage>
</organism>
<evidence type="ECO:0000313" key="2">
    <source>
        <dbReference type="Proteomes" id="UP000535437"/>
    </source>
</evidence>
<keyword evidence="2" id="KW-1185">Reference proteome</keyword>
<comment type="caution">
    <text evidence="1">The sequence shown here is derived from an EMBL/GenBank/DDBJ whole genome shotgun (WGS) entry which is preliminary data.</text>
</comment>
<accession>A0A7Z0GMJ2</accession>
<protein>
    <submittedName>
        <fullName evidence="1">Uncharacterized protein (DUF1697 family)</fullName>
    </submittedName>
</protein>
<reference evidence="1 2" key="1">
    <citation type="submission" date="2020-07" db="EMBL/GenBank/DDBJ databases">
        <title>Sequencing the genomes of 1000 actinobacteria strains.</title>
        <authorList>
            <person name="Klenk H.-P."/>
        </authorList>
    </citation>
    <scope>NUCLEOTIDE SEQUENCE [LARGE SCALE GENOMIC DNA]</scope>
    <source>
        <strain evidence="1 2">DSM 15475</strain>
    </source>
</reference>
<dbReference type="PANTHER" id="PTHR36439:SF1">
    <property type="entry name" value="DUF1697 DOMAIN-CONTAINING PROTEIN"/>
    <property type="match status" value="1"/>
</dbReference>
<dbReference type="InterPro" id="IPR012545">
    <property type="entry name" value="DUF1697"/>
</dbReference>
<name>A0A7Z0GMJ2_9MICC</name>
<proteinExistence type="predicted"/>
<dbReference type="SUPFAM" id="SSF160379">
    <property type="entry name" value="SP0830-like"/>
    <property type="match status" value="1"/>
</dbReference>
<gene>
    <name evidence="1" type="ORF">HNR09_002066</name>
</gene>
<dbReference type="AlphaFoldDB" id="A0A7Z0GMJ2"/>
<sequence length="207" mass="21822">MAAPAPASSHDSTTDPSWCALLRGIGPGNPNMRNEKLRAVFTDLGFDDVASVISSGNIIFSADSGEVPHDGGALGSPERADAEAHIQAALQEALGIDGGTVLRSRAELESLVQAAPFGEREHSRATYLLATFLKDPAAVQDTVDLPTPPSSTTELLGHHGPSAAVLSVTDTTAAKTPDVMVWLERAFGKQITTRTWRTVTRILAKMP</sequence>